<dbReference type="EMBL" id="CASHTH010003317">
    <property type="protein sequence ID" value="CAI8043309.1"/>
    <property type="molecule type" value="Genomic_DNA"/>
</dbReference>
<evidence type="ECO:0000313" key="2">
    <source>
        <dbReference type="Proteomes" id="UP001174909"/>
    </source>
</evidence>
<sequence>MVFFPPPSLDNEWDSEEEDGIADQHPLDVCCVPVNSFQLVVSSLPGRRCAGIRRSLVADIGIINTIPHLIHCVDARAHC</sequence>
<organism evidence="1 2">
    <name type="scientific">Geodia barretti</name>
    <name type="common">Barrett's horny sponge</name>
    <dbReference type="NCBI Taxonomy" id="519541"/>
    <lineage>
        <taxon>Eukaryota</taxon>
        <taxon>Metazoa</taxon>
        <taxon>Porifera</taxon>
        <taxon>Demospongiae</taxon>
        <taxon>Heteroscleromorpha</taxon>
        <taxon>Tetractinellida</taxon>
        <taxon>Astrophorina</taxon>
        <taxon>Geodiidae</taxon>
        <taxon>Geodia</taxon>
    </lineage>
</organism>
<gene>
    <name evidence="1" type="ORF">GBAR_LOCUS24037</name>
</gene>
<evidence type="ECO:0000313" key="1">
    <source>
        <dbReference type="EMBL" id="CAI8043309.1"/>
    </source>
</evidence>
<comment type="caution">
    <text evidence="1">The sequence shown here is derived from an EMBL/GenBank/DDBJ whole genome shotgun (WGS) entry which is preliminary data.</text>
</comment>
<dbReference type="Proteomes" id="UP001174909">
    <property type="component" value="Unassembled WGS sequence"/>
</dbReference>
<name>A0AA35T8P4_GEOBA</name>
<accession>A0AA35T8P4</accession>
<dbReference type="AlphaFoldDB" id="A0AA35T8P4"/>
<reference evidence="1" key="1">
    <citation type="submission" date="2023-03" db="EMBL/GenBank/DDBJ databases">
        <authorList>
            <person name="Steffen K."/>
            <person name="Cardenas P."/>
        </authorList>
    </citation>
    <scope>NUCLEOTIDE SEQUENCE</scope>
</reference>
<keyword evidence="2" id="KW-1185">Reference proteome</keyword>
<protein>
    <submittedName>
        <fullName evidence="1">Uncharacterized protein</fullName>
    </submittedName>
</protein>
<proteinExistence type="predicted"/>